<evidence type="ECO:0000313" key="6">
    <source>
        <dbReference type="Proteomes" id="UP000026913"/>
    </source>
</evidence>
<protein>
    <recommendedName>
        <fullName evidence="7">Peptidase M16-like</fullName>
    </recommendedName>
</protein>
<feature type="region of interest" description="Disordered" evidence="2">
    <location>
        <begin position="428"/>
        <end position="452"/>
    </location>
</feature>
<dbReference type="EMBL" id="CP005960">
    <property type="protein sequence ID" value="AHZ70904.1"/>
    <property type="molecule type" value="Genomic_DNA"/>
</dbReference>
<evidence type="ECO:0000259" key="3">
    <source>
        <dbReference type="Pfam" id="PF00675"/>
    </source>
</evidence>
<dbReference type="Proteomes" id="UP000026913">
    <property type="component" value="Chromosome"/>
</dbReference>
<proteinExistence type="inferred from homology"/>
<dbReference type="Gene3D" id="3.30.830.10">
    <property type="entry name" value="Metalloenzyme, LuxS/M16 peptidase-like"/>
    <property type="match status" value="4"/>
</dbReference>
<dbReference type="Pfam" id="PF05193">
    <property type="entry name" value="Peptidase_M16_C"/>
    <property type="match status" value="2"/>
</dbReference>
<dbReference type="InterPro" id="IPR011249">
    <property type="entry name" value="Metalloenz_LuxS/M16"/>
</dbReference>
<dbReference type="PANTHER" id="PTHR11851">
    <property type="entry name" value="METALLOPROTEASE"/>
    <property type="match status" value="1"/>
</dbReference>
<evidence type="ECO:0000313" key="5">
    <source>
        <dbReference type="EMBL" id="AHZ70904.1"/>
    </source>
</evidence>
<dbReference type="AlphaFoldDB" id="A0A024ED87"/>
<dbReference type="MEROPS" id="M16.019"/>
<evidence type="ECO:0000256" key="1">
    <source>
        <dbReference type="ARBA" id="ARBA00007261"/>
    </source>
</evidence>
<reference evidence="5 6" key="1">
    <citation type="journal article" date="2012" name="J. Bacteriol.">
        <title>Genome sequence of cold-adapted Pseudomonas mandelii strain JR-1.</title>
        <authorList>
            <person name="Jang S.H."/>
            <person name="Kim J."/>
            <person name="Kim J."/>
            <person name="Hong S."/>
            <person name="Lee C."/>
        </authorList>
    </citation>
    <scope>NUCLEOTIDE SEQUENCE [LARGE SCALE GENOMIC DNA]</scope>
    <source>
        <strain evidence="5 6">JR-1</strain>
    </source>
</reference>
<organism evidence="5 6">
    <name type="scientific">Pseudomonas mandelii JR-1</name>
    <dbReference type="NCBI Taxonomy" id="1147786"/>
    <lineage>
        <taxon>Bacteria</taxon>
        <taxon>Pseudomonadati</taxon>
        <taxon>Pseudomonadota</taxon>
        <taxon>Gammaproteobacteria</taxon>
        <taxon>Pseudomonadales</taxon>
        <taxon>Pseudomonadaceae</taxon>
        <taxon>Pseudomonas</taxon>
    </lineage>
</organism>
<comment type="similarity">
    <text evidence="1">Belongs to the peptidase M16 family.</text>
</comment>
<dbReference type="HOGENOM" id="CLU_007487_1_0_6"/>
<name>A0A024ED87_9PSED</name>
<feature type="domain" description="Peptidase M16 C-terminal" evidence="4">
    <location>
        <begin position="179"/>
        <end position="361"/>
    </location>
</feature>
<sequence length="893" mass="97567">MKASANETTSSSTTEFTLDNGLKVIVREDHRAPVVASQIWYKVGASYEPPGQTGLSHALEHMMFMGSKKVGPGKILPLLRELGIQFNAFTSSDSTAYYQTLARDRLSVAFELEADRMANLLLPVDEFVREIEVIKEERRLTTDDKPMDNAYERFKAMAYPSSGYHTPTIGWMADLDRMKIEELRHWYQSWYAPNNATLVVVGDVTPHEVKAQAQRYFGAIAKRDVPAAKRPLELAKPGQRQITLHVKTPLPSLMLAFNVPSIATAEDKRSVNALRMISALLGNGHSSRIPMQLQRVEELVSDGSSSYSAYTRGDSLFLLSATPNSRKNKTIAQAEAGLWRLLEQLKITAPSTEELGRVRAQVIAGLVYERDSITRQATAIGRLETFGLSWKLMDTELAELESVTPEDIQKAAKLYFTRERLSVAHVLPMEVDKEDGDESGAGKVPDKENSDQGLQSLAELDGQAPSPRTLDIQAWNTAEGAKVLFAEARGLPMFDMRLTFAAGSSQDGGTPGLAMLTNLMLNEGVAGRDANAIAQDFESLGAQYAPSTGLDTAQVSLRCLSAKDKRDPALTLFAEVAGKPTFPGDSYARLRNQTLAAFVDKQHDPSKLASLELMNRLYGDHPYAHASDGMAQAIQSVTPTQLRAFHEKAYAAGNVVIALVGDLSRAEAEAIAAQVSATLPQGPALAKIPQPIEPNASISHIELPSKQTILMLAQLGIDRDNPDYAALSMGNQILGGGFGTRLMSEVREKRGLTYGVVSTFTPMQARGPFMIKLQTRSEMSEGTLKLVQDVLADYLKTGPTEKELDDAKRELAGSFPQSTASNAQIVSKLASIGFYNLPLNHLDDFMQQSQRLTVEQVKSALNKHLSMDKLVIISTGPTVPQKPLPEPTGKPSR</sequence>
<gene>
    <name evidence="5" type="ORF">OU5_3825</name>
</gene>
<accession>A0A024ED87</accession>
<dbReference type="SUPFAM" id="SSF63411">
    <property type="entry name" value="LuxS/MPP-like metallohydrolase"/>
    <property type="match status" value="4"/>
</dbReference>
<dbReference type="KEGG" id="pman:OU5_3825"/>
<dbReference type="GO" id="GO:0046872">
    <property type="term" value="F:metal ion binding"/>
    <property type="evidence" value="ECO:0007669"/>
    <property type="project" value="InterPro"/>
</dbReference>
<evidence type="ECO:0000259" key="4">
    <source>
        <dbReference type="Pfam" id="PF05193"/>
    </source>
</evidence>
<dbReference type="Pfam" id="PF00675">
    <property type="entry name" value="Peptidase_M16"/>
    <property type="match status" value="2"/>
</dbReference>
<dbReference type="InterPro" id="IPR011765">
    <property type="entry name" value="Pept_M16_N"/>
</dbReference>
<feature type="domain" description="Peptidase M16 C-terminal" evidence="4">
    <location>
        <begin position="636"/>
        <end position="811"/>
    </location>
</feature>
<evidence type="ECO:0008006" key="7">
    <source>
        <dbReference type="Google" id="ProtNLM"/>
    </source>
</evidence>
<evidence type="ECO:0000256" key="2">
    <source>
        <dbReference type="SAM" id="MobiDB-lite"/>
    </source>
</evidence>
<feature type="domain" description="Peptidase M16 N-terminal" evidence="3">
    <location>
        <begin position="23"/>
        <end position="141"/>
    </location>
</feature>
<dbReference type="InterPro" id="IPR050361">
    <property type="entry name" value="MPP/UQCRC_Complex"/>
</dbReference>
<dbReference type="InterPro" id="IPR007863">
    <property type="entry name" value="Peptidase_M16_C"/>
</dbReference>
<feature type="domain" description="Peptidase M16 N-terminal" evidence="3">
    <location>
        <begin position="496"/>
        <end position="623"/>
    </location>
</feature>
<dbReference type="PANTHER" id="PTHR11851:SF49">
    <property type="entry name" value="MITOCHONDRIAL-PROCESSING PEPTIDASE SUBUNIT ALPHA"/>
    <property type="match status" value="1"/>
</dbReference>